<keyword evidence="1" id="KW-0812">Transmembrane</keyword>
<keyword evidence="1" id="KW-1133">Transmembrane helix</keyword>
<organism evidence="2 3">
    <name type="scientific">Alkalibacillus salilacus</name>
    <dbReference type="NCBI Taxonomy" id="284582"/>
    <lineage>
        <taxon>Bacteria</taxon>
        <taxon>Bacillati</taxon>
        <taxon>Bacillota</taxon>
        <taxon>Bacilli</taxon>
        <taxon>Bacillales</taxon>
        <taxon>Bacillaceae</taxon>
        <taxon>Alkalibacillus</taxon>
    </lineage>
</organism>
<comment type="caution">
    <text evidence="2">The sequence shown here is derived from an EMBL/GenBank/DDBJ whole genome shotgun (WGS) entry which is preliminary data.</text>
</comment>
<proteinExistence type="predicted"/>
<keyword evidence="3" id="KW-1185">Reference proteome</keyword>
<feature type="transmembrane region" description="Helical" evidence="1">
    <location>
        <begin position="38"/>
        <end position="54"/>
    </location>
</feature>
<gene>
    <name evidence="2" type="ORF">J2S77_001443</name>
</gene>
<protein>
    <submittedName>
        <fullName evidence="2">Uncharacterized protein</fullName>
    </submittedName>
</protein>
<evidence type="ECO:0000313" key="2">
    <source>
        <dbReference type="EMBL" id="MDQ0159479.1"/>
    </source>
</evidence>
<name>A0ABT9VEW1_9BACI</name>
<evidence type="ECO:0000256" key="1">
    <source>
        <dbReference type="SAM" id="Phobius"/>
    </source>
</evidence>
<reference evidence="2 3" key="1">
    <citation type="submission" date="2023-07" db="EMBL/GenBank/DDBJ databases">
        <title>Genomic Encyclopedia of Type Strains, Phase IV (KMG-IV): sequencing the most valuable type-strain genomes for metagenomic binning, comparative biology and taxonomic classification.</title>
        <authorList>
            <person name="Goeker M."/>
        </authorList>
    </citation>
    <scope>NUCLEOTIDE SEQUENCE [LARGE SCALE GENOMIC DNA]</scope>
    <source>
        <strain evidence="2 3">DSM 16460</strain>
    </source>
</reference>
<evidence type="ECO:0000313" key="3">
    <source>
        <dbReference type="Proteomes" id="UP001224359"/>
    </source>
</evidence>
<accession>A0ABT9VEW1</accession>
<keyword evidence="1" id="KW-0472">Membrane</keyword>
<sequence>MDNAIITFIITFLIVLIFNFVGHRIIVNNGKAFDKKSITILLAQSLVITIILSFI</sequence>
<dbReference type="EMBL" id="JAUSTQ010000004">
    <property type="protein sequence ID" value="MDQ0159479.1"/>
    <property type="molecule type" value="Genomic_DNA"/>
</dbReference>
<feature type="transmembrane region" description="Helical" evidence="1">
    <location>
        <begin position="6"/>
        <end position="26"/>
    </location>
</feature>
<dbReference type="Proteomes" id="UP001224359">
    <property type="component" value="Unassembled WGS sequence"/>
</dbReference>